<name>A0AAW2IDV7_9NEOP</name>
<protein>
    <submittedName>
        <fullName evidence="2">Uncharacterized protein</fullName>
    </submittedName>
</protein>
<gene>
    <name evidence="2" type="ORF">PYX00_001419</name>
</gene>
<organism evidence="2">
    <name type="scientific">Menopon gallinae</name>
    <name type="common">poultry shaft louse</name>
    <dbReference type="NCBI Taxonomy" id="328185"/>
    <lineage>
        <taxon>Eukaryota</taxon>
        <taxon>Metazoa</taxon>
        <taxon>Ecdysozoa</taxon>
        <taxon>Arthropoda</taxon>
        <taxon>Hexapoda</taxon>
        <taxon>Insecta</taxon>
        <taxon>Pterygota</taxon>
        <taxon>Neoptera</taxon>
        <taxon>Paraneoptera</taxon>
        <taxon>Psocodea</taxon>
        <taxon>Troctomorpha</taxon>
        <taxon>Phthiraptera</taxon>
        <taxon>Amblycera</taxon>
        <taxon>Menoponidae</taxon>
        <taxon>Menopon</taxon>
    </lineage>
</organism>
<reference evidence="2" key="1">
    <citation type="journal article" date="2024" name="Gigascience">
        <title>Chromosome-level genome of the poultry shaft louse Menopon gallinae provides insight into the host-switching and adaptive evolution of parasitic lice.</title>
        <authorList>
            <person name="Xu Y."/>
            <person name="Ma L."/>
            <person name="Liu S."/>
            <person name="Liang Y."/>
            <person name="Liu Q."/>
            <person name="He Z."/>
            <person name="Tian L."/>
            <person name="Duan Y."/>
            <person name="Cai W."/>
            <person name="Li H."/>
            <person name="Song F."/>
        </authorList>
    </citation>
    <scope>NUCLEOTIDE SEQUENCE</scope>
    <source>
        <strain evidence="2">Cailab_2023a</strain>
    </source>
</reference>
<dbReference type="AlphaFoldDB" id="A0AAW2IDV7"/>
<evidence type="ECO:0000256" key="1">
    <source>
        <dbReference type="SAM" id="MobiDB-lite"/>
    </source>
</evidence>
<proteinExistence type="predicted"/>
<feature type="compositionally biased region" description="Basic and acidic residues" evidence="1">
    <location>
        <begin position="432"/>
        <end position="457"/>
    </location>
</feature>
<comment type="caution">
    <text evidence="2">The sequence shown here is derived from an EMBL/GenBank/DDBJ whole genome shotgun (WGS) entry which is preliminary data.</text>
</comment>
<accession>A0AAW2IDV7</accession>
<feature type="region of interest" description="Disordered" evidence="1">
    <location>
        <begin position="395"/>
        <end position="473"/>
    </location>
</feature>
<sequence>MFVIAKNLPTYAIFVAINFGCSVHLSKGMENCEYEECLFTGYTCKNNKCVCDPDEPDFRCIPPKSHGELCNSDPECQLSDYNLHCVKSDPRICKCKRSYIWDSERKKCLPTLDDDIYKGRFDPVRDLVIPAIIIVTIGAMVGKLWRRRRHQEITRELEEISATPHQQATWIASYRVFSPYNNTSRPPPGLSPTSFPFHPTPCMGLFVPSQLSTSPPSYEEALKHKVILSSYHPTGPPPGPLPAYTLPPPDVSRQYQTLPANSSSSSSAFILNPSGPNASAIRISTMSGHRSLPLPQTENYAGLPTSHYPICTQHLYSGKPFRGTDLRTPPIRKCHRRGCRPDLESAPSVDVTANEPRSASSRGRGHSGGVVATFQGNRTVVAAAAAAATAPERAARRAASAAAHHHSANRGSDEDQHVPADAAGEDLPEQCIRTRQDGPQRRRDKPLMNRASLRRDSNPGGTVVTANERTRAL</sequence>
<feature type="region of interest" description="Disordered" evidence="1">
    <location>
        <begin position="322"/>
        <end position="371"/>
    </location>
</feature>
<dbReference type="EMBL" id="JARGDH010000001">
    <property type="protein sequence ID" value="KAL0279986.1"/>
    <property type="molecule type" value="Genomic_DNA"/>
</dbReference>
<evidence type="ECO:0000313" key="2">
    <source>
        <dbReference type="EMBL" id="KAL0279986.1"/>
    </source>
</evidence>